<dbReference type="Pfam" id="PF00403">
    <property type="entry name" value="HMA"/>
    <property type="match status" value="1"/>
</dbReference>
<accession>A0A557XX03</accession>
<dbReference type="GO" id="GO:0046872">
    <property type="term" value="F:metal ion binding"/>
    <property type="evidence" value="ECO:0007669"/>
    <property type="project" value="InterPro"/>
</dbReference>
<dbReference type="SUPFAM" id="SSF55008">
    <property type="entry name" value="HMA, heavy metal-associated domain"/>
    <property type="match status" value="1"/>
</dbReference>
<dbReference type="OrthoDB" id="8687281at2"/>
<dbReference type="InterPro" id="IPR036163">
    <property type="entry name" value="HMA_dom_sf"/>
</dbReference>
<gene>
    <name evidence="2" type="ORF">FPZ47_08375</name>
</gene>
<name>A0A557XX03_9MYCO</name>
<feature type="domain" description="HMA" evidence="1">
    <location>
        <begin position="13"/>
        <end position="77"/>
    </location>
</feature>
<proteinExistence type="predicted"/>
<evidence type="ECO:0000259" key="1">
    <source>
        <dbReference type="PROSITE" id="PS50846"/>
    </source>
</evidence>
<dbReference type="InterPro" id="IPR006121">
    <property type="entry name" value="HMA_dom"/>
</dbReference>
<dbReference type="PROSITE" id="PS50846">
    <property type="entry name" value="HMA_2"/>
    <property type="match status" value="1"/>
</dbReference>
<keyword evidence="3" id="KW-1185">Reference proteome</keyword>
<reference evidence="2 3" key="1">
    <citation type="submission" date="2019-07" db="EMBL/GenBank/DDBJ databases">
        <title>New Mycobacterium species.</title>
        <authorList>
            <person name="Tortoli E."/>
            <person name="Ghielmetti G."/>
            <person name="Friedel U."/>
            <person name="Trovato A."/>
        </authorList>
    </citation>
    <scope>NUCLEOTIDE SEQUENCE [LARGE SCALE GENOMIC DNA]</scope>
    <source>
        <strain evidence="2 3">16-83</strain>
    </source>
</reference>
<dbReference type="RefSeq" id="WP_144950587.1">
    <property type="nucleotide sequence ID" value="NZ_VMQU01000026.1"/>
</dbReference>
<evidence type="ECO:0000313" key="3">
    <source>
        <dbReference type="Proteomes" id="UP000320513"/>
    </source>
</evidence>
<protein>
    <submittedName>
        <fullName evidence="2">Heavy-metal-associated domain-containing protein</fullName>
    </submittedName>
</protein>
<sequence length="119" mass="12249">MAAAPGPGTAEVRRVELDLKGLSCGACARRVEKAPNRIDGVRASVDFGARVATVEAAPGIAVSALCAAVHKAGYGAAERSEGAGGNDDCAEPQQLSPLRALIVAATLLLRWLMSSWHAR</sequence>
<comment type="caution">
    <text evidence="2">The sequence shown here is derived from an EMBL/GenBank/DDBJ whole genome shotgun (WGS) entry which is preliminary data.</text>
</comment>
<dbReference type="AlphaFoldDB" id="A0A557XX03"/>
<dbReference type="CDD" id="cd00371">
    <property type="entry name" value="HMA"/>
    <property type="match status" value="1"/>
</dbReference>
<dbReference type="EMBL" id="VMQU01000026">
    <property type="protein sequence ID" value="TVS90629.1"/>
    <property type="molecule type" value="Genomic_DNA"/>
</dbReference>
<evidence type="ECO:0000313" key="2">
    <source>
        <dbReference type="EMBL" id="TVS90629.1"/>
    </source>
</evidence>
<dbReference type="Proteomes" id="UP000320513">
    <property type="component" value="Unassembled WGS sequence"/>
</dbReference>
<dbReference type="Gene3D" id="3.30.70.100">
    <property type="match status" value="1"/>
</dbReference>
<organism evidence="2 3">
    <name type="scientific">Mycobacterium helveticum</name>
    <dbReference type="NCBI Taxonomy" id="2592811"/>
    <lineage>
        <taxon>Bacteria</taxon>
        <taxon>Bacillati</taxon>
        <taxon>Actinomycetota</taxon>
        <taxon>Actinomycetes</taxon>
        <taxon>Mycobacteriales</taxon>
        <taxon>Mycobacteriaceae</taxon>
        <taxon>Mycobacterium</taxon>
    </lineage>
</organism>